<name>A0ABS0NWL2_9BRAD</name>
<organism evidence="1 2">
    <name type="scientific">Bradyrhizobium diversitatis</name>
    <dbReference type="NCBI Taxonomy" id="2755406"/>
    <lineage>
        <taxon>Bacteria</taxon>
        <taxon>Pseudomonadati</taxon>
        <taxon>Pseudomonadota</taxon>
        <taxon>Alphaproteobacteria</taxon>
        <taxon>Hyphomicrobiales</taxon>
        <taxon>Nitrobacteraceae</taxon>
        <taxon>Bradyrhizobium</taxon>
    </lineage>
</organism>
<evidence type="ECO:0000313" key="1">
    <source>
        <dbReference type="EMBL" id="MBH5385260.1"/>
    </source>
</evidence>
<dbReference type="NCBIfam" id="NF047734">
    <property type="entry name" value="antiphage_MADS4"/>
    <property type="match status" value="1"/>
</dbReference>
<evidence type="ECO:0008006" key="3">
    <source>
        <dbReference type="Google" id="ProtNLM"/>
    </source>
</evidence>
<keyword evidence="2" id="KW-1185">Reference proteome</keyword>
<reference evidence="1 2" key="1">
    <citation type="submission" date="2020-07" db="EMBL/GenBank/DDBJ databases">
        <title>Bradyrhizobium diversity isolated from nodules of indigenous legumes of Western Australia.</title>
        <authorList>
            <person name="Klepa M.S."/>
        </authorList>
    </citation>
    <scope>NUCLEOTIDE SEQUENCE [LARGE SCALE GENOMIC DNA]</scope>
    <source>
        <strain evidence="1 2">CNPSo 4019</strain>
    </source>
</reference>
<gene>
    <name evidence="1" type="ORF">H1B27_03075</name>
</gene>
<comment type="caution">
    <text evidence="1">The sequence shown here is derived from an EMBL/GenBank/DDBJ whole genome shotgun (WGS) entry which is preliminary data.</text>
</comment>
<dbReference type="InterPro" id="IPR059210">
    <property type="entry name" value="MADS4-like"/>
</dbReference>
<evidence type="ECO:0000313" key="2">
    <source>
        <dbReference type="Proteomes" id="UP001194539"/>
    </source>
</evidence>
<dbReference type="EMBL" id="JACEGD010000003">
    <property type="protein sequence ID" value="MBH5385260.1"/>
    <property type="molecule type" value="Genomic_DNA"/>
</dbReference>
<proteinExistence type="predicted"/>
<dbReference type="RefSeq" id="WP_197964964.1">
    <property type="nucleotide sequence ID" value="NZ_JACEGD010000003.1"/>
</dbReference>
<accession>A0ABS0NWL2</accession>
<dbReference type="Proteomes" id="UP001194539">
    <property type="component" value="Unassembled WGS sequence"/>
</dbReference>
<protein>
    <recommendedName>
        <fullName evidence="3">DUF4276 family protein</fullName>
    </recommendedName>
</protein>
<sequence length="210" mass="23241">MTRELIILVADGTMAAVLRAFFERQFHHALACAPFQFDPTNDIVHDPLNTDGGVHRRCHEILRPYLNTHRRALVVLDQQFGGARPSQEVRGEIEHRLNANGWHDRAAVAVIDPELEVLLWQDNPNVERALGHTGPSLRQILAQDGRWPLGSAKPLAPKEVIQALIRANRAGPPIVVYSQIARVVSTAGCVDPAFHCVRDALRAWFPAGAA</sequence>